<sequence length="162" mass="18131">MSSASPSLSQSAIVEDKATKKVRMRCDQSGIEEQVMVMEDTETPKGLEEKPNERLSFKDILVGSLKSLGKVVQGSEKNDLQLLESDVSIGIEDGLLSITFSEWVHQRLLKDMCNARLEQEEQNGEEVQSSVVIGESSLTNRDVKSENFGPWMLVNRRSKRTD</sequence>
<gene>
    <name evidence="1" type="ORF">Gotri_027938</name>
</gene>
<keyword evidence="2" id="KW-1185">Reference proteome</keyword>
<proteinExistence type="predicted"/>
<evidence type="ECO:0000313" key="1">
    <source>
        <dbReference type="EMBL" id="MBA0787082.1"/>
    </source>
</evidence>
<accession>A0A7J9FP35</accession>
<name>A0A7J9FP35_9ROSI</name>
<dbReference type="Proteomes" id="UP000593568">
    <property type="component" value="Unassembled WGS sequence"/>
</dbReference>
<comment type="caution">
    <text evidence="1">The sequence shown here is derived from an EMBL/GenBank/DDBJ whole genome shotgun (WGS) entry which is preliminary data.</text>
</comment>
<dbReference type="AlphaFoldDB" id="A0A7J9FP35"/>
<protein>
    <submittedName>
        <fullName evidence="1">Uncharacterized protein</fullName>
    </submittedName>
</protein>
<evidence type="ECO:0000313" key="2">
    <source>
        <dbReference type="Proteomes" id="UP000593568"/>
    </source>
</evidence>
<reference evidence="1 2" key="1">
    <citation type="journal article" date="2019" name="Genome Biol. Evol.">
        <title>Insights into the evolution of the New World diploid cottons (Gossypium, subgenus Houzingenia) based on genome sequencing.</title>
        <authorList>
            <person name="Grover C.E."/>
            <person name="Arick M.A. 2nd"/>
            <person name="Thrash A."/>
            <person name="Conover J.L."/>
            <person name="Sanders W.S."/>
            <person name="Peterson D.G."/>
            <person name="Frelichowski J.E."/>
            <person name="Scheffler J.A."/>
            <person name="Scheffler B.E."/>
            <person name="Wendel J.F."/>
        </authorList>
    </citation>
    <scope>NUCLEOTIDE SEQUENCE [LARGE SCALE GENOMIC DNA]</scope>
    <source>
        <strain evidence="1">8</strain>
        <tissue evidence="1">Leaf</tissue>
    </source>
</reference>
<organism evidence="1 2">
    <name type="scientific">Gossypium trilobum</name>
    <dbReference type="NCBI Taxonomy" id="34281"/>
    <lineage>
        <taxon>Eukaryota</taxon>
        <taxon>Viridiplantae</taxon>
        <taxon>Streptophyta</taxon>
        <taxon>Embryophyta</taxon>
        <taxon>Tracheophyta</taxon>
        <taxon>Spermatophyta</taxon>
        <taxon>Magnoliopsida</taxon>
        <taxon>eudicotyledons</taxon>
        <taxon>Gunneridae</taxon>
        <taxon>Pentapetalae</taxon>
        <taxon>rosids</taxon>
        <taxon>malvids</taxon>
        <taxon>Malvales</taxon>
        <taxon>Malvaceae</taxon>
        <taxon>Malvoideae</taxon>
        <taxon>Gossypium</taxon>
    </lineage>
</organism>
<dbReference type="EMBL" id="JABEZW010225331">
    <property type="protein sequence ID" value="MBA0787082.1"/>
    <property type="molecule type" value="Genomic_DNA"/>
</dbReference>